<name>A0ABV6PE65_9SPHN</name>
<dbReference type="EMBL" id="JBHLTL010000001">
    <property type="protein sequence ID" value="MFC0588112.1"/>
    <property type="molecule type" value="Genomic_DNA"/>
</dbReference>
<keyword evidence="2" id="KW-1185">Reference proteome</keyword>
<gene>
    <name evidence="1" type="ORF">ACFFF7_01660</name>
</gene>
<reference evidence="1 2" key="1">
    <citation type="submission" date="2024-09" db="EMBL/GenBank/DDBJ databases">
        <authorList>
            <person name="Sun Q."/>
            <person name="Mori K."/>
        </authorList>
    </citation>
    <scope>NUCLEOTIDE SEQUENCE [LARGE SCALE GENOMIC DNA]</scope>
    <source>
        <strain evidence="1 2">NCAIM B.02537</strain>
    </source>
</reference>
<protein>
    <recommendedName>
        <fullName evidence="3">DUF1795 domain-containing protein</fullName>
    </recommendedName>
</protein>
<proteinExistence type="predicted"/>
<comment type="caution">
    <text evidence="1">The sequence shown here is derived from an EMBL/GenBank/DDBJ whole genome shotgun (WGS) entry which is preliminary data.</text>
</comment>
<evidence type="ECO:0000313" key="1">
    <source>
        <dbReference type="EMBL" id="MFC0588112.1"/>
    </source>
</evidence>
<evidence type="ECO:0000313" key="2">
    <source>
        <dbReference type="Proteomes" id="UP001589943"/>
    </source>
</evidence>
<dbReference type="Proteomes" id="UP001589943">
    <property type="component" value="Unassembled WGS sequence"/>
</dbReference>
<organism evidence="1 2">
    <name type="scientific">Novosphingobium aquiterrae</name>
    <dbReference type="NCBI Taxonomy" id="624388"/>
    <lineage>
        <taxon>Bacteria</taxon>
        <taxon>Pseudomonadati</taxon>
        <taxon>Pseudomonadota</taxon>
        <taxon>Alphaproteobacteria</taxon>
        <taxon>Sphingomonadales</taxon>
        <taxon>Sphingomonadaceae</taxon>
        <taxon>Novosphingobium</taxon>
    </lineage>
</organism>
<sequence>MIKRVPIRTLRLVVSLLLVFWVLPAHAERLTFDHRLYPPLKAVLDGGDQGMIDFNGKDPRYVVDLIAIKGSSAKNWIEALEIIARSPDKKVKTARDWAAELKARTDRGCMVDVTPITEDEISLTFERHVTACPRTRAETTITRIVQGKRSLFLLTILIKGVPDQPARRQWLELLQSAHIE</sequence>
<accession>A0ABV6PE65</accession>
<dbReference type="RefSeq" id="WP_379479622.1">
    <property type="nucleotide sequence ID" value="NZ_JBHLTL010000001.1"/>
</dbReference>
<evidence type="ECO:0008006" key="3">
    <source>
        <dbReference type="Google" id="ProtNLM"/>
    </source>
</evidence>